<gene>
    <name evidence="1" type="ORF">KME25_25515</name>
</gene>
<comment type="caution">
    <text evidence="1">The sequence shown here is derived from an EMBL/GenBank/DDBJ whole genome shotgun (WGS) entry which is preliminary data.</text>
</comment>
<dbReference type="EMBL" id="JAHHIF010000048">
    <property type="protein sequence ID" value="MBW4547774.1"/>
    <property type="molecule type" value="Genomic_DNA"/>
</dbReference>
<dbReference type="InterPro" id="IPR021373">
    <property type="entry name" value="DUF2993"/>
</dbReference>
<sequence>MQEQNTGMGEQALNKAAELAVSSKLNSAETIDIKINSEVLQLIQGELNSLTLQGEGLVTPQDLRIGELDLKIGKIAVNLLSAALGKIELTQPTNASVRLVFTTADVNIALNSEYLRNQVRQIEIPTRNQAMMIDLQHAECKLPGDGKFVIKVEFLAHLADKVQSAALEVALRIGEGGEYIAFEQGHYVEGKDLPLELTAALLMMISKLVKLRDFQYEDIALHLKQVDVETDKITLLLNALISQIPS</sequence>
<protein>
    <submittedName>
        <fullName evidence="1">DUF2993 domain-containing protein</fullName>
    </submittedName>
</protein>
<dbReference type="Pfam" id="PF11209">
    <property type="entry name" value="LmeA"/>
    <property type="match status" value="1"/>
</dbReference>
<accession>A0A951PR19</accession>
<evidence type="ECO:0000313" key="2">
    <source>
        <dbReference type="Proteomes" id="UP000753908"/>
    </source>
</evidence>
<dbReference type="Proteomes" id="UP000753908">
    <property type="component" value="Unassembled WGS sequence"/>
</dbReference>
<organism evidence="1 2">
    <name type="scientific">Symplocastrum torsivum CPER-KK1</name>
    <dbReference type="NCBI Taxonomy" id="450513"/>
    <lineage>
        <taxon>Bacteria</taxon>
        <taxon>Bacillati</taxon>
        <taxon>Cyanobacteriota</taxon>
        <taxon>Cyanophyceae</taxon>
        <taxon>Oscillatoriophycideae</taxon>
        <taxon>Oscillatoriales</taxon>
        <taxon>Microcoleaceae</taxon>
        <taxon>Symplocastrum</taxon>
    </lineage>
</organism>
<evidence type="ECO:0000313" key="1">
    <source>
        <dbReference type="EMBL" id="MBW4547774.1"/>
    </source>
</evidence>
<proteinExistence type="predicted"/>
<dbReference type="AlphaFoldDB" id="A0A951PR19"/>
<name>A0A951PR19_9CYAN</name>
<reference evidence="1" key="1">
    <citation type="submission" date="2021-05" db="EMBL/GenBank/DDBJ databases">
        <authorList>
            <person name="Pietrasiak N."/>
            <person name="Ward R."/>
            <person name="Stajich J.E."/>
            <person name="Kurbessoian T."/>
        </authorList>
    </citation>
    <scope>NUCLEOTIDE SEQUENCE</scope>
    <source>
        <strain evidence="1">CPER-KK1</strain>
    </source>
</reference>
<reference evidence="1" key="2">
    <citation type="journal article" date="2022" name="Microbiol. Resour. Announc.">
        <title>Metagenome Sequencing to Explore Phylogenomics of Terrestrial Cyanobacteria.</title>
        <authorList>
            <person name="Ward R.D."/>
            <person name="Stajich J.E."/>
            <person name="Johansen J.R."/>
            <person name="Huntemann M."/>
            <person name="Clum A."/>
            <person name="Foster B."/>
            <person name="Foster B."/>
            <person name="Roux S."/>
            <person name="Palaniappan K."/>
            <person name="Varghese N."/>
            <person name="Mukherjee S."/>
            <person name="Reddy T.B.K."/>
            <person name="Daum C."/>
            <person name="Copeland A."/>
            <person name="Chen I.A."/>
            <person name="Ivanova N.N."/>
            <person name="Kyrpides N.C."/>
            <person name="Shapiro N."/>
            <person name="Eloe-Fadrosh E.A."/>
            <person name="Pietrasiak N."/>
        </authorList>
    </citation>
    <scope>NUCLEOTIDE SEQUENCE</scope>
    <source>
        <strain evidence="1">CPER-KK1</strain>
    </source>
</reference>